<dbReference type="InterPro" id="IPR001077">
    <property type="entry name" value="COMT_C"/>
</dbReference>
<evidence type="ECO:0000313" key="7">
    <source>
        <dbReference type="EnsemblMetazoa" id="XP_020908699.1"/>
    </source>
</evidence>
<dbReference type="InterPro" id="IPR012818">
    <property type="entry name" value="CbiE"/>
</dbReference>
<dbReference type="Proteomes" id="UP000887567">
    <property type="component" value="Unplaced"/>
</dbReference>
<evidence type="ECO:0000256" key="3">
    <source>
        <dbReference type="ARBA" id="ARBA00022603"/>
    </source>
</evidence>
<keyword evidence="8" id="KW-1185">Reference proteome</keyword>
<dbReference type="Gene3D" id="3.40.50.150">
    <property type="entry name" value="Vaccinia Virus protein VP39"/>
    <property type="match status" value="1"/>
</dbReference>
<protein>
    <recommendedName>
        <fullName evidence="6">O-methyltransferase C-terminal domain-containing protein</fullName>
    </recommendedName>
</protein>
<dbReference type="GeneID" id="110246672"/>
<feature type="domain" description="O-methyltransferase C-terminal" evidence="6">
    <location>
        <begin position="130"/>
        <end position="225"/>
    </location>
</feature>
<dbReference type="EnsemblMetazoa" id="XM_021053040.1">
    <property type="protein sequence ID" value="XP_020908699.1"/>
    <property type="gene ID" value="LOC110246672"/>
</dbReference>
<dbReference type="GO" id="GO:0008171">
    <property type="term" value="F:O-methyltransferase activity"/>
    <property type="evidence" value="ECO:0007669"/>
    <property type="project" value="InterPro"/>
</dbReference>
<dbReference type="GO" id="GO:0008276">
    <property type="term" value="F:protein methyltransferase activity"/>
    <property type="evidence" value="ECO:0007669"/>
    <property type="project" value="InterPro"/>
</dbReference>
<dbReference type="CDD" id="cd11644">
    <property type="entry name" value="Precorrin-6Y-MT"/>
    <property type="match status" value="1"/>
</dbReference>
<dbReference type="NCBIfam" id="TIGR02469">
    <property type="entry name" value="CbiT"/>
    <property type="match status" value="1"/>
</dbReference>
<dbReference type="SUPFAM" id="SSF53790">
    <property type="entry name" value="Tetrapyrrole methylase"/>
    <property type="match status" value="1"/>
</dbReference>
<comment type="pathway">
    <text evidence="1">Cofactor biosynthesis; adenosylcobalamin biosynthesis.</text>
</comment>
<dbReference type="SUPFAM" id="SSF53335">
    <property type="entry name" value="S-adenosyl-L-methionine-dependent methyltransferases"/>
    <property type="match status" value="1"/>
</dbReference>
<evidence type="ECO:0000313" key="8">
    <source>
        <dbReference type="Proteomes" id="UP000887567"/>
    </source>
</evidence>
<proteinExistence type="predicted"/>
<dbReference type="InterPro" id="IPR050714">
    <property type="entry name" value="Cobalamin_biosynth_MTase"/>
</dbReference>
<keyword evidence="2" id="KW-0169">Cobalamin biosynthesis</keyword>
<evidence type="ECO:0000256" key="2">
    <source>
        <dbReference type="ARBA" id="ARBA00022573"/>
    </source>
</evidence>
<dbReference type="InterPro" id="IPR029063">
    <property type="entry name" value="SAM-dependent_MTases_sf"/>
</dbReference>
<keyword evidence="4" id="KW-0808">Transferase</keyword>
<dbReference type="RefSeq" id="XP_020908699.1">
    <property type="nucleotide sequence ID" value="XM_021053040.1"/>
</dbReference>
<dbReference type="GO" id="GO:0032259">
    <property type="term" value="P:methylation"/>
    <property type="evidence" value="ECO:0007669"/>
    <property type="project" value="UniProtKB-KW"/>
</dbReference>
<evidence type="ECO:0000259" key="6">
    <source>
        <dbReference type="Pfam" id="PF00891"/>
    </source>
</evidence>
<dbReference type="PANTHER" id="PTHR43182:SF1">
    <property type="entry name" value="COBALT-PRECORRIN-7 C(5)-METHYLTRANSFERASE"/>
    <property type="match status" value="1"/>
</dbReference>
<organism evidence="7 8">
    <name type="scientific">Exaiptasia diaphana</name>
    <name type="common">Tropical sea anemone</name>
    <name type="synonym">Aiptasia pulchella</name>
    <dbReference type="NCBI Taxonomy" id="2652724"/>
    <lineage>
        <taxon>Eukaryota</taxon>
        <taxon>Metazoa</taxon>
        <taxon>Cnidaria</taxon>
        <taxon>Anthozoa</taxon>
        <taxon>Hexacorallia</taxon>
        <taxon>Actiniaria</taxon>
        <taxon>Aiptasiidae</taxon>
        <taxon>Exaiptasia</taxon>
    </lineage>
</organism>
<sequence>MIPWFSSIQRLCHKAQLNANELTSITLHGRPWKALDEALINGCSMIGVLTDKKHSPKSIAKRLKLFGFEDYKMLVGEHLDGEQERISSLSLDEIEVQEFAALNAVILLKNGNQARPKSFPDSCYRTLEGRPRMITKQALRAITIQALQLSDKHSFWDVGACTGAVAIESKQLYPGLDVSAFEIREECDEIIHENARKTSTPGIKVFIGDFLEKNLEEMAEPDAVFIGGHGGRLKEMIERIDGYLLPGGRLVMNTVSEESRTRFIEAIQELSYRIDNEIAIQINDYNKITLLGATKTSI</sequence>
<reference evidence="7" key="1">
    <citation type="submission" date="2022-11" db="UniProtKB">
        <authorList>
            <consortium name="EnsemblMetazoa"/>
        </authorList>
    </citation>
    <scope>IDENTIFICATION</scope>
</reference>
<dbReference type="Pfam" id="PF00891">
    <property type="entry name" value="Methyltransf_2"/>
    <property type="match status" value="1"/>
</dbReference>
<name>A0A913XQP9_EXADI</name>
<keyword evidence="5" id="KW-0949">S-adenosyl-L-methionine</keyword>
<dbReference type="InterPro" id="IPR035996">
    <property type="entry name" value="4pyrrol_Methylase_sf"/>
</dbReference>
<accession>A0A913XQP9</accession>
<dbReference type="PANTHER" id="PTHR43182">
    <property type="entry name" value="COBALT-PRECORRIN-6B C(15)-METHYLTRANSFERASE (DECARBOXYLATING)"/>
    <property type="match status" value="1"/>
</dbReference>
<evidence type="ECO:0000256" key="4">
    <source>
        <dbReference type="ARBA" id="ARBA00022679"/>
    </source>
</evidence>
<dbReference type="KEGG" id="epa:110246672"/>
<keyword evidence="3" id="KW-0489">Methyltransferase</keyword>
<evidence type="ECO:0000256" key="5">
    <source>
        <dbReference type="ARBA" id="ARBA00022691"/>
    </source>
</evidence>
<dbReference type="CDD" id="cd02440">
    <property type="entry name" value="AdoMet_MTases"/>
    <property type="match status" value="1"/>
</dbReference>
<dbReference type="InterPro" id="IPR014008">
    <property type="entry name" value="Cbl_synth_MTase_CbiT"/>
</dbReference>
<dbReference type="AlphaFoldDB" id="A0A913XQP9"/>
<evidence type="ECO:0000256" key="1">
    <source>
        <dbReference type="ARBA" id="ARBA00004953"/>
    </source>
</evidence>